<dbReference type="OrthoDB" id="272139at2759"/>
<evidence type="ECO:0000313" key="14">
    <source>
        <dbReference type="RefSeq" id="XP_034237410.1"/>
    </source>
</evidence>
<dbReference type="GeneID" id="117642895"/>
<dbReference type="AlphaFoldDB" id="A0A6P8YK54"/>
<evidence type="ECO:0000256" key="3">
    <source>
        <dbReference type="ARBA" id="ARBA00005315"/>
    </source>
</evidence>
<dbReference type="FunCoup" id="A0A6P8YK54">
    <property type="interactions" value="837"/>
</dbReference>
<feature type="transmembrane region" description="Helical" evidence="11">
    <location>
        <begin position="496"/>
        <end position="512"/>
    </location>
</feature>
<dbReference type="RefSeq" id="XP_034237410.1">
    <property type="nucleotide sequence ID" value="XM_034381519.1"/>
</dbReference>
<proteinExistence type="inferred from homology"/>
<dbReference type="CDD" id="cd16024">
    <property type="entry name" value="GPI_EPT_2"/>
    <property type="match status" value="1"/>
</dbReference>
<feature type="transmembrane region" description="Helical" evidence="11">
    <location>
        <begin position="562"/>
        <end position="582"/>
    </location>
</feature>
<evidence type="ECO:0000256" key="7">
    <source>
        <dbReference type="ARBA" id="ARBA00022824"/>
    </source>
</evidence>
<organism evidence="14">
    <name type="scientific">Thrips palmi</name>
    <name type="common">Melon thrips</name>
    <dbReference type="NCBI Taxonomy" id="161013"/>
    <lineage>
        <taxon>Eukaryota</taxon>
        <taxon>Metazoa</taxon>
        <taxon>Ecdysozoa</taxon>
        <taxon>Arthropoda</taxon>
        <taxon>Hexapoda</taxon>
        <taxon>Insecta</taxon>
        <taxon>Pterygota</taxon>
        <taxon>Neoptera</taxon>
        <taxon>Paraneoptera</taxon>
        <taxon>Thysanoptera</taxon>
        <taxon>Terebrantia</taxon>
        <taxon>Thripoidea</taxon>
        <taxon>Thripidae</taxon>
        <taxon>Thrips</taxon>
    </lineage>
</organism>
<feature type="transmembrane region" description="Helical" evidence="11">
    <location>
        <begin position="657"/>
        <end position="683"/>
    </location>
</feature>
<dbReference type="KEGG" id="tpal:117642895"/>
<feature type="transmembrane region" description="Helical" evidence="11">
    <location>
        <begin position="819"/>
        <end position="837"/>
    </location>
</feature>
<dbReference type="Proteomes" id="UP000515158">
    <property type="component" value="Unplaced"/>
</dbReference>
<keyword evidence="10" id="KW-0325">Glycoprotein</keyword>
<dbReference type="InterPro" id="IPR017850">
    <property type="entry name" value="Alkaline_phosphatase_core_sf"/>
</dbReference>
<dbReference type="CTD" id="35685"/>
<comment type="similarity">
    <text evidence="3">Belongs to the PIGG/PIGN/PIGO family. PIGG subfamily.</text>
</comment>
<feature type="domain" description="GPI ethanolamine phosphate transferase 2 C-terminal" evidence="12">
    <location>
        <begin position="438"/>
        <end position="831"/>
    </location>
</feature>
<dbReference type="InParanoid" id="A0A6P8YK54"/>
<dbReference type="InterPro" id="IPR039527">
    <property type="entry name" value="PIGG/GPI7"/>
</dbReference>
<evidence type="ECO:0000313" key="13">
    <source>
        <dbReference type="Proteomes" id="UP000515158"/>
    </source>
</evidence>
<protein>
    <submittedName>
        <fullName evidence="14">GPI ethanolamine phosphate transferase 2 isoform X1</fullName>
    </submittedName>
</protein>
<feature type="transmembrane region" description="Helical" evidence="11">
    <location>
        <begin position="736"/>
        <end position="760"/>
    </location>
</feature>
<feature type="transmembrane region" description="Helical" evidence="11">
    <location>
        <begin position="629"/>
        <end position="645"/>
    </location>
</feature>
<keyword evidence="9 11" id="KW-0472">Membrane</keyword>
<keyword evidence="6 11" id="KW-0812">Transmembrane</keyword>
<comment type="pathway">
    <text evidence="2">Glycolipid biosynthesis; glycosylphosphatidylinositol-anchor biosynthesis.</text>
</comment>
<keyword evidence="4" id="KW-0337">GPI-anchor biosynthesis</keyword>
<dbReference type="GO" id="GO:0051267">
    <property type="term" value="F:CP2 mannose-ethanolamine phosphotransferase activity"/>
    <property type="evidence" value="ECO:0007669"/>
    <property type="project" value="TreeGrafter"/>
</dbReference>
<evidence type="ECO:0000256" key="9">
    <source>
        <dbReference type="ARBA" id="ARBA00023136"/>
    </source>
</evidence>
<evidence type="ECO:0000256" key="2">
    <source>
        <dbReference type="ARBA" id="ARBA00004687"/>
    </source>
</evidence>
<evidence type="ECO:0000256" key="5">
    <source>
        <dbReference type="ARBA" id="ARBA00022679"/>
    </source>
</evidence>
<keyword evidence="7" id="KW-0256">Endoplasmic reticulum</keyword>
<gene>
    <name evidence="14" type="primary">LOC117642895</name>
</gene>
<name>A0A6P8YK54_THRPL</name>
<evidence type="ECO:0000256" key="4">
    <source>
        <dbReference type="ARBA" id="ARBA00022502"/>
    </source>
</evidence>
<feature type="transmembrane region" description="Helical" evidence="11">
    <location>
        <begin position="781"/>
        <end position="799"/>
    </location>
</feature>
<evidence type="ECO:0000256" key="10">
    <source>
        <dbReference type="ARBA" id="ARBA00023180"/>
    </source>
</evidence>
<feature type="transmembrane region" description="Helical" evidence="11">
    <location>
        <begin position="466"/>
        <end position="490"/>
    </location>
</feature>
<dbReference type="SUPFAM" id="SSF53649">
    <property type="entry name" value="Alkaline phosphatase-like"/>
    <property type="match status" value="1"/>
</dbReference>
<feature type="transmembrane region" description="Helical" evidence="11">
    <location>
        <begin position="21"/>
        <end position="42"/>
    </location>
</feature>
<dbReference type="UniPathway" id="UPA00196"/>
<feature type="transmembrane region" description="Helical" evidence="11">
    <location>
        <begin position="431"/>
        <end position="454"/>
    </location>
</feature>
<dbReference type="Pfam" id="PF19316">
    <property type="entry name" value="PIGO_PIGG"/>
    <property type="match status" value="1"/>
</dbReference>
<evidence type="ECO:0000256" key="6">
    <source>
        <dbReference type="ARBA" id="ARBA00022692"/>
    </source>
</evidence>
<keyword evidence="13" id="KW-1185">Reference proteome</keyword>
<dbReference type="PANTHER" id="PTHR23072:SF0">
    <property type="entry name" value="GPI ETHANOLAMINE PHOSPHATE TRANSFERASE 2"/>
    <property type="match status" value="1"/>
</dbReference>
<dbReference type="PANTHER" id="PTHR23072">
    <property type="entry name" value="PHOSPHATIDYLINOSITOL GLYCAN-RELATED"/>
    <property type="match status" value="1"/>
</dbReference>
<reference evidence="14" key="1">
    <citation type="submission" date="2025-08" db="UniProtKB">
        <authorList>
            <consortium name="RefSeq"/>
        </authorList>
    </citation>
    <scope>IDENTIFICATION</scope>
    <source>
        <tissue evidence="14">Total insect</tissue>
    </source>
</reference>
<dbReference type="InterPro" id="IPR045687">
    <property type="entry name" value="PIGG/GPI7_C"/>
</dbReference>
<dbReference type="GO" id="GO:0005789">
    <property type="term" value="C:endoplasmic reticulum membrane"/>
    <property type="evidence" value="ECO:0007669"/>
    <property type="project" value="UniProtKB-SubCell"/>
</dbReference>
<dbReference type="Gene3D" id="3.40.720.10">
    <property type="entry name" value="Alkaline Phosphatase, subunit A"/>
    <property type="match status" value="2"/>
</dbReference>
<evidence type="ECO:0000259" key="12">
    <source>
        <dbReference type="Pfam" id="PF19316"/>
    </source>
</evidence>
<evidence type="ECO:0000256" key="8">
    <source>
        <dbReference type="ARBA" id="ARBA00022989"/>
    </source>
</evidence>
<dbReference type="InterPro" id="IPR002591">
    <property type="entry name" value="Phosphodiest/P_Trfase"/>
</dbReference>
<comment type="subcellular location">
    <subcellularLocation>
        <location evidence="1">Endoplasmic reticulum membrane</location>
        <topology evidence="1">Multi-pass membrane protein</topology>
    </subcellularLocation>
</comment>
<dbReference type="Pfam" id="PF01663">
    <property type="entry name" value="Phosphodiest"/>
    <property type="match status" value="1"/>
</dbReference>
<evidence type="ECO:0000256" key="1">
    <source>
        <dbReference type="ARBA" id="ARBA00004477"/>
    </source>
</evidence>
<accession>A0A6P8YK54</accession>
<dbReference type="GO" id="GO:0006506">
    <property type="term" value="P:GPI anchor biosynthetic process"/>
    <property type="evidence" value="ECO:0007669"/>
    <property type="project" value="UniProtKB-UniPathway"/>
</dbReference>
<dbReference type="InterPro" id="IPR037674">
    <property type="entry name" value="PIG-G_N"/>
</dbReference>
<keyword evidence="5 14" id="KW-0808">Transferase</keyword>
<evidence type="ECO:0000256" key="11">
    <source>
        <dbReference type="SAM" id="Phobius"/>
    </source>
</evidence>
<keyword evidence="8 11" id="KW-1133">Transmembrane helix</keyword>
<sequence length="845" mass="95611">MQQIQDIVNGKKYQIVSYHSLLMLFRTCFTLFALCLFLFGFFPIKNVNVSFSTKEDIPSRLLNSSLDNNILYHRHIGKLVLVVIDAFRWDFVETPEYMPYVTELRRSKKALLLTARCHPPTATMPRIKAIMTGSIPNYVDVAFNLGSNKVLEDNLIHQSVENDLKVVFYGDELWLNLFPDKFIRKEGTTSFLVSDYTEVDANVTRRIGKELKKNDWDILILHYLGLDHIGHLAGPRSPLIPDKLREMDGVIKLLHESLQKWDLEHSQAFPSYLVVTGDHGMHDSGSHGGATLGEILASLLLIESTPHNISLSGKRPEVSQIDLGATLAVLLGLPIPKLSLGALIPHALHRLSDEQYLFALFYNAQLIANQFLNADSNGGSKDCFILYLKAQHVHELWLKNRTEDLKILAESLYFNATQGMSFSVVKNLVTFNMWAIVLSCGILIMVLFWTMLVLQSFSLRTACKNLSTITIFLLVGSILHAVSLSSSSFIEEEHQTWYFLWITFLLLASWTNRPIGNEFSSKFALVAVLLGHRFLRKLNQTGDKWASLPDISDWLEMPEHQICLTLVFLLGLVGVWTSLLGLKCVSNTVDKVLHFCALLCTLFYRNDVGDIFLPYLPFISSSGVKEVKAFWFLILLFFLRSVANIQQKWSMKRAVKILLSILVLVSTLLLQPSNVILISYLVLSSFTIQAYFKDTIKCSFGHVWLGTVVYFYQGNSNNLATINVATGYIGVEHQNLISASLLVLFHTLTFPILALLLLWLQFAKEPITPLRKADMLISLNVCFLLRLLPLTVYFIVITIQREHLFIWSVFAPKLLYETAHSLICLVMMACGCLLTFVDSKLKGGV</sequence>